<keyword evidence="2 3" id="KW-0344">Guanine-nucleotide releasing factor</keyword>
<dbReference type="InterPro" id="IPR001895">
    <property type="entry name" value="RASGEF_cat_dom"/>
</dbReference>
<dbReference type="Pfam" id="PF00618">
    <property type="entry name" value="RasGEF_N"/>
    <property type="match status" value="1"/>
</dbReference>
<dbReference type="GO" id="GO:0007265">
    <property type="term" value="P:Ras protein signal transduction"/>
    <property type="evidence" value="ECO:0007669"/>
    <property type="project" value="TreeGrafter"/>
</dbReference>
<dbReference type="PROSITE" id="PS50002">
    <property type="entry name" value="SH3"/>
    <property type="match status" value="1"/>
</dbReference>
<dbReference type="InterPro" id="IPR000651">
    <property type="entry name" value="Ras-like_Gua-exchang_fac_N"/>
</dbReference>
<dbReference type="PANTHER" id="PTHR23113:SF354">
    <property type="entry name" value="BUD SITE SELECTION PROTEIN 5"/>
    <property type="match status" value="1"/>
</dbReference>
<comment type="caution">
    <text evidence="9">The sequence shown here is derived from an EMBL/GenBank/DDBJ whole genome shotgun (WGS) entry which is preliminary data.</text>
</comment>
<dbReference type="Proteomes" id="UP000242525">
    <property type="component" value="Unassembled WGS sequence"/>
</dbReference>
<proteinExistence type="predicted"/>
<dbReference type="EMBL" id="CCBN010000005">
    <property type="protein sequence ID" value="CDO53658.1"/>
    <property type="molecule type" value="Genomic_DNA"/>
</dbReference>
<dbReference type="PROSITE" id="PS50212">
    <property type="entry name" value="RASGEF_NTER"/>
    <property type="match status" value="1"/>
</dbReference>
<dbReference type="PROSITE" id="PS50009">
    <property type="entry name" value="RASGEF_CAT"/>
    <property type="match status" value="1"/>
</dbReference>
<dbReference type="AlphaFoldDB" id="A0A0J9X939"/>
<evidence type="ECO:0000259" key="8">
    <source>
        <dbReference type="PROSITE" id="PS50212"/>
    </source>
</evidence>
<feature type="domain" description="N-terminal Ras-GEF" evidence="8">
    <location>
        <begin position="593"/>
        <end position="720"/>
    </location>
</feature>
<name>A0A0J9X939_GEOCN</name>
<dbReference type="InterPro" id="IPR036964">
    <property type="entry name" value="RASGEF_cat_dom_sf"/>
</dbReference>
<evidence type="ECO:0000256" key="1">
    <source>
        <dbReference type="ARBA" id="ARBA00022443"/>
    </source>
</evidence>
<dbReference type="InterPro" id="IPR036028">
    <property type="entry name" value="SH3-like_dom_sf"/>
</dbReference>
<feature type="domain" description="SH3" evidence="6">
    <location>
        <begin position="41"/>
        <end position="115"/>
    </location>
</feature>
<keyword evidence="10" id="KW-1185">Reference proteome</keyword>
<evidence type="ECO:0000256" key="5">
    <source>
        <dbReference type="SAM" id="MobiDB-lite"/>
    </source>
</evidence>
<dbReference type="InterPro" id="IPR023578">
    <property type="entry name" value="Ras_GEF_dom_sf"/>
</dbReference>
<dbReference type="GO" id="GO:0005085">
    <property type="term" value="F:guanyl-nucleotide exchange factor activity"/>
    <property type="evidence" value="ECO:0007669"/>
    <property type="project" value="UniProtKB-KW"/>
</dbReference>
<dbReference type="SMART" id="SM00147">
    <property type="entry name" value="RasGEF"/>
    <property type="match status" value="1"/>
</dbReference>
<evidence type="ECO:0000259" key="7">
    <source>
        <dbReference type="PROSITE" id="PS50009"/>
    </source>
</evidence>
<evidence type="ECO:0000256" key="3">
    <source>
        <dbReference type="PROSITE-ProRule" id="PRU00168"/>
    </source>
</evidence>
<dbReference type="InterPro" id="IPR008937">
    <property type="entry name" value="Ras-like_GEF"/>
</dbReference>
<evidence type="ECO:0000313" key="9">
    <source>
        <dbReference type="EMBL" id="CDO53658.1"/>
    </source>
</evidence>
<gene>
    <name evidence="9" type="ORF">BN980_GECA05s05092g</name>
</gene>
<keyword evidence="1 4" id="KW-0728">SH3 domain</keyword>
<dbReference type="Gene3D" id="1.20.870.10">
    <property type="entry name" value="Son of sevenless (SoS) protein Chain: S domain 1"/>
    <property type="match status" value="1"/>
</dbReference>
<feature type="region of interest" description="Disordered" evidence="5">
    <location>
        <begin position="1"/>
        <end position="29"/>
    </location>
</feature>
<protein>
    <submittedName>
        <fullName evidence="9">Similar to Saccharomyces cerevisiae YLR310C CDC25 Membrane bound guanine nucleotide exchange factor (GEF or GDP-release factor)</fullName>
    </submittedName>
</protein>
<feature type="region of interest" description="Disordered" evidence="5">
    <location>
        <begin position="409"/>
        <end position="432"/>
    </location>
</feature>
<organism evidence="9 10">
    <name type="scientific">Geotrichum candidum</name>
    <name type="common">Oospora lactis</name>
    <name type="synonym">Dipodascus geotrichum</name>
    <dbReference type="NCBI Taxonomy" id="1173061"/>
    <lineage>
        <taxon>Eukaryota</taxon>
        <taxon>Fungi</taxon>
        <taxon>Dikarya</taxon>
        <taxon>Ascomycota</taxon>
        <taxon>Saccharomycotina</taxon>
        <taxon>Dipodascomycetes</taxon>
        <taxon>Dipodascales</taxon>
        <taxon>Dipodascaceae</taxon>
        <taxon>Geotrichum</taxon>
    </lineage>
</organism>
<dbReference type="Gene3D" id="2.30.30.40">
    <property type="entry name" value="SH3 Domains"/>
    <property type="match status" value="1"/>
</dbReference>
<dbReference type="InterPro" id="IPR001452">
    <property type="entry name" value="SH3_domain"/>
</dbReference>
<accession>A0A0J9X939</accession>
<dbReference type="SUPFAM" id="SSF48366">
    <property type="entry name" value="Ras GEF"/>
    <property type="match status" value="1"/>
</dbReference>
<evidence type="ECO:0000313" key="10">
    <source>
        <dbReference type="Proteomes" id="UP000242525"/>
    </source>
</evidence>
<dbReference type="CDD" id="cd00155">
    <property type="entry name" value="RasGEF"/>
    <property type="match status" value="1"/>
</dbReference>
<evidence type="ECO:0000256" key="2">
    <source>
        <dbReference type="ARBA" id="ARBA00022658"/>
    </source>
</evidence>
<dbReference type="Pfam" id="PF00617">
    <property type="entry name" value="RasGEF"/>
    <property type="match status" value="1"/>
</dbReference>
<dbReference type="CDD" id="cd06224">
    <property type="entry name" value="REM"/>
    <property type="match status" value="1"/>
</dbReference>
<dbReference type="SMART" id="SM00229">
    <property type="entry name" value="RasGEFN"/>
    <property type="match status" value="1"/>
</dbReference>
<dbReference type="SMART" id="SM00326">
    <property type="entry name" value="SH3"/>
    <property type="match status" value="1"/>
</dbReference>
<dbReference type="STRING" id="1173061.A0A0J9X939"/>
<reference evidence="9" key="1">
    <citation type="submission" date="2014-03" db="EMBL/GenBank/DDBJ databases">
        <authorList>
            <person name="Casaregola S."/>
        </authorList>
    </citation>
    <scope>NUCLEOTIDE SEQUENCE [LARGE SCALE GENOMIC DNA]</scope>
    <source>
        <strain evidence="9">CLIB 918</strain>
    </source>
</reference>
<dbReference type="OrthoDB" id="546434at2759"/>
<dbReference type="PANTHER" id="PTHR23113">
    <property type="entry name" value="GUANINE NUCLEOTIDE EXCHANGE FACTOR"/>
    <property type="match status" value="1"/>
</dbReference>
<dbReference type="GO" id="GO:0005886">
    <property type="term" value="C:plasma membrane"/>
    <property type="evidence" value="ECO:0007669"/>
    <property type="project" value="TreeGrafter"/>
</dbReference>
<dbReference type="Gene3D" id="1.10.840.10">
    <property type="entry name" value="Ras guanine-nucleotide exchange factors catalytic domain"/>
    <property type="match status" value="1"/>
</dbReference>
<evidence type="ECO:0000256" key="4">
    <source>
        <dbReference type="PROSITE-ProRule" id="PRU00192"/>
    </source>
</evidence>
<feature type="domain" description="Ras-GEF" evidence="7">
    <location>
        <begin position="831"/>
        <end position="1114"/>
    </location>
</feature>
<evidence type="ECO:0000259" key="6">
    <source>
        <dbReference type="PROSITE" id="PS50002"/>
    </source>
</evidence>
<dbReference type="SUPFAM" id="SSF50044">
    <property type="entry name" value="SH3-domain"/>
    <property type="match status" value="1"/>
</dbReference>
<sequence>MNSTSSNNNAPSGNEGEDNSHHNNPNSNQFVASLATSQPIAGYPFLRALHGFDASSLVSDVSDPEEDPANICLSFQESEVVLLHSIHPSGWGDATVLSTGTRGWIPTNYFTPYTDSKVTPLLSAVLSFAINPKSHPVSTEKNGEFTFSQSAITNIVAGVRSLLEACGTLTRDTSIIKKSQAIRKFRKILLAELAIFVSLAKQYRNTIDDFEIEKLITGSYKVVSRAVVFLDIWTIDTSNSSTGEEHDVITMSSSDNLRNTEENSIESAIPDITNTHAENTFALNTQASTLAKGKSANRESVIFHKQSPYARQRLEEVNEALTSYLGNFIHRMTNLETDPAASTQILVNTRKSMLACRELLAAVESISLRVTPRNVELETSKDLLFDQIRTLVTAARDVVVATPESKREIVESDNQGLNKPVPPLPPSANGTSCYSEEGRKLIDIATDCAKTSGECVVKSRQVLEIIGDFQLPSTREYPDFSDGVIAVANHRKRSSVVLPNGSITLNNTGVNSSEEFDANSRRASISMSPIDGSNLLPSIPSMSPIIASNSDPSVDIDAKQNIPSSVLEEDAPQQLNKEGVYEFSLEDQVIIDASGRVRGGSLDGLVRVLTDETVDQDPSFVSTFFLSFRQFSNSIDFADALVKRYGSDIDENALTEDERHLLTTRRTKVFNMFKRWMESYWKQSIDVVVLPQIVNFANSNLLTGTPNASAVLNDLAAKVQLIKDGDSIVPRSIPVPGSHSTRMAALAYSQKSIMSSTVSRHLASLLTKAASQVENQSTAQDVAADPKSAALEESAKAGSTWSRMVKSNTLSSLANSSSSSNAVGVSILDIEPADIARQLCLIDNSIFCRIKPEELIDLNFSLKRRHLGLAPNVVEMTGNSNQLSSFVGETILSAGSNHNPSNSNHSNYSNTNDNSPKIRRNLIKYWIKVADKLKEYHNYNSLMTIVFALQSVNIMRLKRTWEMVPDKYITMFQELKAVVAMEKNYATYRALLRTYDIPTVPYLGIYLTDLTFVMEGNSTHRPIYVSEETGKIIMPASAEESEKSQRTDLMVINFDRYERTAKIIGEIQTFQVGYRMVGSPELQVWLKAGMLRAFQNATNDQNSLWRRSCIVEPKE</sequence>
<feature type="compositionally biased region" description="Polar residues" evidence="5">
    <location>
        <begin position="1"/>
        <end position="12"/>
    </location>
</feature>